<dbReference type="AlphaFoldDB" id="A0A1G1WCZ8"/>
<evidence type="ECO:0000256" key="2">
    <source>
        <dbReference type="ARBA" id="ARBA00022741"/>
    </source>
</evidence>
<dbReference type="PROSITE" id="PS50146">
    <property type="entry name" value="DAGK"/>
    <property type="match status" value="1"/>
</dbReference>
<keyword evidence="2" id="KW-0547">Nucleotide-binding</keyword>
<dbReference type="SMART" id="SM00046">
    <property type="entry name" value="DAGKc"/>
    <property type="match status" value="1"/>
</dbReference>
<evidence type="ECO:0000259" key="5">
    <source>
        <dbReference type="PROSITE" id="PS50146"/>
    </source>
</evidence>
<keyword evidence="3" id="KW-0418">Kinase</keyword>
<dbReference type="SUPFAM" id="SSF111331">
    <property type="entry name" value="NAD kinase/diacylglycerol kinase-like"/>
    <property type="match status" value="1"/>
</dbReference>
<proteinExistence type="predicted"/>
<evidence type="ECO:0000256" key="4">
    <source>
        <dbReference type="ARBA" id="ARBA00022840"/>
    </source>
</evidence>
<sequence>MAGICYIVNPATGDGLGKNIRDIIVGRGEEDVYLTDERGHATEIAAAASRDGFRTIVVVGGDGTIFEVINGVAKLDFKTSLGIIPVGTGNDLAAELGLKRLKDLKDLNNLDWYLKVAKEGALVWIDLIKVEVPETTLFGANQFSFGFSGEVAALVDRLERRSQWMYIRYALLNAWKAKTFPLKGYHEGEVLDVYITNGKRTAGSIRIAPGAEITDGKLEVLIIPKMLIIVRYASIILARFGMARGMQVVVARQLEETAQFHLSNTVPAQIDGEPLILLPGKLKVSVESRRLGIAVPEKMRPRLV</sequence>
<dbReference type="GO" id="GO:0005524">
    <property type="term" value="F:ATP binding"/>
    <property type="evidence" value="ECO:0007669"/>
    <property type="project" value="UniProtKB-KW"/>
</dbReference>
<comment type="caution">
    <text evidence="6">The sequence shown here is derived from an EMBL/GenBank/DDBJ whole genome shotgun (WGS) entry which is preliminary data.</text>
</comment>
<keyword evidence="4" id="KW-0067">ATP-binding</keyword>
<dbReference type="Pfam" id="PF00781">
    <property type="entry name" value="DAGK_cat"/>
    <property type="match status" value="1"/>
</dbReference>
<dbReference type="PANTHER" id="PTHR12358">
    <property type="entry name" value="SPHINGOSINE KINASE"/>
    <property type="match status" value="1"/>
</dbReference>
<dbReference type="InterPro" id="IPR017438">
    <property type="entry name" value="ATP-NAD_kinase_N"/>
</dbReference>
<dbReference type="Proteomes" id="UP000178162">
    <property type="component" value="Unassembled WGS sequence"/>
</dbReference>
<gene>
    <name evidence="6" type="ORF">A2134_03300</name>
</gene>
<dbReference type="EMBL" id="MHCR01000014">
    <property type="protein sequence ID" value="OGY25572.1"/>
    <property type="molecule type" value="Genomic_DNA"/>
</dbReference>
<keyword evidence="1" id="KW-0808">Transferase</keyword>
<dbReference type="InterPro" id="IPR016064">
    <property type="entry name" value="NAD/diacylglycerol_kinase_sf"/>
</dbReference>
<dbReference type="InterPro" id="IPR050187">
    <property type="entry name" value="Lipid_Phosphate_FormReg"/>
</dbReference>
<organism evidence="6 7">
    <name type="scientific">Candidatus Woykebacteria bacterium RBG_16_39_9b</name>
    <dbReference type="NCBI Taxonomy" id="1802595"/>
    <lineage>
        <taxon>Bacteria</taxon>
        <taxon>Candidatus Woykeibacteriota</taxon>
    </lineage>
</organism>
<protein>
    <recommendedName>
        <fullName evidence="5">DAGKc domain-containing protein</fullName>
    </recommendedName>
</protein>
<dbReference type="GO" id="GO:0016301">
    <property type="term" value="F:kinase activity"/>
    <property type="evidence" value="ECO:0007669"/>
    <property type="project" value="UniProtKB-KW"/>
</dbReference>
<dbReference type="InterPro" id="IPR001206">
    <property type="entry name" value="Diacylglycerol_kinase_cat_dom"/>
</dbReference>
<dbReference type="InterPro" id="IPR045540">
    <property type="entry name" value="YegS/DAGK_C"/>
</dbReference>
<evidence type="ECO:0000256" key="1">
    <source>
        <dbReference type="ARBA" id="ARBA00022679"/>
    </source>
</evidence>
<reference evidence="6 7" key="1">
    <citation type="journal article" date="2016" name="Nat. Commun.">
        <title>Thousands of microbial genomes shed light on interconnected biogeochemical processes in an aquifer system.</title>
        <authorList>
            <person name="Anantharaman K."/>
            <person name="Brown C.T."/>
            <person name="Hug L.A."/>
            <person name="Sharon I."/>
            <person name="Castelle C.J."/>
            <person name="Probst A.J."/>
            <person name="Thomas B.C."/>
            <person name="Singh A."/>
            <person name="Wilkins M.J."/>
            <person name="Karaoz U."/>
            <person name="Brodie E.L."/>
            <person name="Williams K.H."/>
            <person name="Hubbard S.S."/>
            <person name="Banfield J.F."/>
        </authorList>
    </citation>
    <scope>NUCLEOTIDE SEQUENCE [LARGE SCALE GENOMIC DNA]</scope>
</reference>
<feature type="domain" description="DAGKc" evidence="5">
    <location>
        <begin position="1"/>
        <end position="134"/>
    </location>
</feature>
<dbReference type="PANTHER" id="PTHR12358:SF54">
    <property type="entry name" value="SPHINGOSINE KINASE RELATED PROTEIN"/>
    <property type="match status" value="1"/>
</dbReference>
<dbReference type="Gene3D" id="2.60.200.40">
    <property type="match status" value="1"/>
</dbReference>
<dbReference type="Pfam" id="PF19279">
    <property type="entry name" value="YegS_C"/>
    <property type="match status" value="1"/>
</dbReference>
<accession>A0A1G1WCZ8</accession>
<evidence type="ECO:0000313" key="7">
    <source>
        <dbReference type="Proteomes" id="UP000178162"/>
    </source>
</evidence>
<evidence type="ECO:0000256" key="3">
    <source>
        <dbReference type="ARBA" id="ARBA00022777"/>
    </source>
</evidence>
<evidence type="ECO:0000313" key="6">
    <source>
        <dbReference type="EMBL" id="OGY25572.1"/>
    </source>
</evidence>
<dbReference type="STRING" id="1802595.A2134_03300"/>
<dbReference type="Gene3D" id="3.40.50.10330">
    <property type="entry name" value="Probable inorganic polyphosphate/atp-NAD kinase, domain 1"/>
    <property type="match status" value="1"/>
</dbReference>
<name>A0A1G1WCZ8_9BACT</name>